<keyword evidence="1" id="KW-0547">Nucleotide-binding</keyword>
<dbReference type="GO" id="GO:0016787">
    <property type="term" value="F:hydrolase activity"/>
    <property type="evidence" value="ECO:0007669"/>
    <property type="project" value="UniProtKB-KW"/>
</dbReference>
<keyword evidence="4" id="KW-0067">ATP-binding</keyword>
<dbReference type="CDD" id="cd18808">
    <property type="entry name" value="SF1_C_Upf1"/>
    <property type="match status" value="1"/>
</dbReference>
<dbReference type="Gene3D" id="3.40.50.300">
    <property type="entry name" value="P-loop containing nucleotide triphosphate hydrolases"/>
    <property type="match status" value="1"/>
</dbReference>
<dbReference type="InterPro" id="IPR050534">
    <property type="entry name" value="Coronavir_polyprotein_1ab"/>
</dbReference>
<evidence type="ECO:0000256" key="1">
    <source>
        <dbReference type="ARBA" id="ARBA00022741"/>
    </source>
</evidence>
<dbReference type="PANTHER" id="PTHR43788:SF8">
    <property type="entry name" value="DNA-BINDING PROTEIN SMUBP-2"/>
    <property type="match status" value="1"/>
</dbReference>
<dbReference type="GO" id="GO:0043139">
    <property type="term" value="F:5'-3' DNA helicase activity"/>
    <property type="evidence" value="ECO:0007669"/>
    <property type="project" value="TreeGrafter"/>
</dbReference>
<protein>
    <submittedName>
        <fullName evidence="5">Uncharacterized protein</fullName>
    </submittedName>
</protein>
<keyword evidence="2" id="KW-0378">Hydrolase</keyword>
<dbReference type="PANTHER" id="PTHR43788">
    <property type="entry name" value="DNA2/NAM7 HELICASE FAMILY MEMBER"/>
    <property type="match status" value="1"/>
</dbReference>
<dbReference type="EMBL" id="LQOJ01000047">
    <property type="protein sequence ID" value="ORV01088.1"/>
    <property type="molecule type" value="Genomic_DNA"/>
</dbReference>
<organism evidence="5 6">
    <name type="scientific">Mycolicibacterium fallax</name>
    <name type="common">Mycobacterium fallax</name>
    <dbReference type="NCBI Taxonomy" id="1793"/>
    <lineage>
        <taxon>Bacteria</taxon>
        <taxon>Bacillati</taxon>
        <taxon>Actinomycetota</taxon>
        <taxon>Actinomycetes</taxon>
        <taxon>Mycobacteriales</taxon>
        <taxon>Mycobacteriaceae</taxon>
        <taxon>Mycolicibacterium</taxon>
    </lineage>
</organism>
<dbReference type="Proteomes" id="UP000193484">
    <property type="component" value="Unassembled WGS sequence"/>
</dbReference>
<evidence type="ECO:0000256" key="4">
    <source>
        <dbReference type="ARBA" id="ARBA00022840"/>
    </source>
</evidence>
<dbReference type="STRING" id="1793.AWC04_13935"/>
<dbReference type="SUPFAM" id="SSF52540">
    <property type="entry name" value="P-loop containing nucleoside triphosphate hydrolases"/>
    <property type="match status" value="1"/>
</dbReference>
<dbReference type="InterPro" id="IPR047187">
    <property type="entry name" value="SF1_C_Upf1"/>
</dbReference>
<dbReference type="AlphaFoldDB" id="A0A1X1R814"/>
<dbReference type="InterPro" id="IPR027417">
    <property type="entry name" value="P-loop_NTPase"/>
</dbReference>
<evidence type="ECO:0000313" key="6">
    <source>
        <dbReference type="Proteomes" id="UP000193484"/>
    </source>
</evidence>
<dbReference type="InterPro" id="IPR041679">
    <property type="entry name" value="DNA2/NAM7-like_C"/>
</dbReference>
<gene>
    <name evidence="5" type="ORF">AWC04_13935</name>
</gene>
<sequence>MHQTRGGSGTGLRWLRVDHTGNRTRSVEEAEVIAAELTRLMGSAWTNHDSATQPLRPNDFMIVVPYNDQVKTIRTRLNQDPELEAVEVGTVDKFQGREAAVVFFSMATSTGGDMVRGTDFLFSRNRLNVAVSRARCLAYLVCTDALLDTRAGTVEDMRLIGTLNAFVEACGGASDSGGA</sequence>
<keyword evidence="6" id="KW-1185">Reference proteome</keyword>
<evidence type="ECO:0000256" key="2">
    <source>
        <dbReference type="ARBA" id="ARBA00022801"/>
    </source>
</evidence>
<dbReference type="GO" id="GO:0005524">
    <property type="term" value="F:ATP binding"/>
    <property type="evidence" value="ECO:0007669"/>
    <property type="project" value="UniProtKB-KW"/>
</dbReference>
<accession>A0A1X1R814</accession>
<name>A0A1X1R814_MYCFA</name>
<evidence type="ECO:0000313" key="5">
    <source>
        <dbReference type="EMBL" id="ORV01088.1"/>
    </source>
</evidence>
<keyword evidence="3" id="KW-0347">Helicase</keyword>
<reference evidence="5 6" key="1">
    <citation type="submission" date="2016-01" db="EMBL/GenBank/DDBJ databases">
        <title>The new phylogeny of the genus Mycobacterium.</title>
        <authorList>
            <person name="Tarcisio F."/>
            <person name="Conor M."/>
            <person name="Antonella G."/>
            <person name="Elisabetta G."/>
            <person name="Giulia F.S."/>
            <person name="Sara T."/>
            <person name="Anna F."/>
            <person name="Clotilde B."/>
            <person name="Roberto B."/>
            <person name="Veronica D.S."/>
            <person name="Fabio R."/>
            <person name="Monica P."/>
            <person name="Olivier J."/>
            <person name="Enrico T."/>
            <person name="Nicola S."/>
        </authorList>
    </citation>
    <scope>NUCLEOTIDE SEQUENCE [LARGE SCALE GENOMIC DNA]</scope>
    <source>
        <strain evidence="5 6">DSM 44179</strain>
    </source>
</reference>
<proteinExistence type="predicted"/>
<dbReference type="Pfam" id="PF13087">
    <property type="entry name" value="AAA_12"/>
    <property type="match status" value="1"/>
</dbReference>
<evidence type="ECO:0000256" key="3">
    <source>
        <dbReference type="ARBA" id="ARBA00022806"/>
    </source>
</evidence>
<comment type="caution">
    <text evidence="5">The sequence shown here is derived from an EMBL/GenBank/DDBJ whole genome shotgun (WGS) entry which is preliminary data.</text>
</comment>